<evidence type="ECO:0000313" key="5">
    <source>
        <dbReference type="EMBL" id="KAK3095385.1"/>
    </source>
</evidence>
<evidence type="ECO:0000256" key="3">
    <source>
        <dbReference type="ARBA" id="ARBA00022525"/>
    </source>
</evidence>
<keyword evidence="3" id="KW-0964">Secreted</keyword>
<dbReference type="Proteomes" id="UP001186944">
    <property type="component" value="Unassembled WGS sequence"/>
</dbReference>
<dbReference type="InterPro" id="IPR010345">
    <property type="entry name" value="IL-17_fam"/>
</dbReference>
<comment type="subcellular location">
    <subcellularLocation>
        <location evidence="1">Secreted</location>
    </subcellularLocation>
</comment>
<comment type="similarity">
    <text evidence="2">Belongs to the IL-17 family.</text>
</comment>
<name>A0AA89BTM7_PINIB</name>
<feature type="non-terminal residue" evidence="5">
    <location>
        <position position="1"/>
    </location>
</feature>
<organism evidence="5 6">
    <name type="scientific">Pinctada imbricata</name>
    <name type="common">Atlantic pearl-oyster</name>
    <name type="synonym">Pinctada martensii</name>
    <dbReference type="NCBI Taxonomy" id="66713"/>
    <lineage>
        <taxon>Eukaryota</taxon>
        <taxon>Metazoa</taxon>
        <taxon>Spiralia</taxon>
        <taxon>Lophotrochozoa</taxon>
        <taxon>Mollusca</taxon>
        <taxon>Bivalvia</taxon>
        <taxon>Autobranchia</taxon>
        <taxon>Pteriomorphia</taxon>
        <taxon>Pterioida</taxon>
        <taxon>Pterioidea</taxon>
        <taxon>Pteriidae</taxon>
        <taxon>Pinctada</taxon>
    </lineage>
</organism>
<keyword evidence="4" id="KW-0732">Signal</keyword>
<evidence type="ECO:0000256" key="4">
    <source>
        <dbReference type="ARBA" id="ARBA00022729"/>
    </source>
</evidence>
<accession>A0AA89BTM7</accession>
<dbReference type="Gene3D" id="2.10.90.10">
    <property type="entry name" value="Cystine-knot cytokines"/>
    <property type="match status" value="1"/>
</dbReference>
<keyword evidence="6" id="KW-1185">Reference proteome</keyword>
<protein>
    <submittedName>
        <fullName evidence="5">Uncharacterized protein</fullName>
    </submittedName>
</protein>
<dbReference type="GO" id="GO:0005576">
    <property type="term" value="C:extracellular region"/>
    <property type="evidence" value="ECO:0007669"/>
    <property type="project" value="UniProtKB-SubCell"/>
</dbReference>
<dbReference type="AlphaFoldDB" id="A0AA89BTM7"/>
<dbReference type="SUPFAM" id="SSF57501">
    <property type="entry name" value="Cystine-knot cytokines"/>
    <property type="match status" value="1"/>
</dbReference>
<sequence length="114" mass="13217">YIDAYTSKLEDDTCPTTKQKVACPTYDVIDVDKNRIPEVIPQKRCRCRTCLSNEGDVCMPVYTRQAVLRRVDCHNNTFIYRPALEPVVVSCECKKLCRGRKCRMFSNNAKMPKY</sequence>
<proteinExistence type="inferred from homology"/>
<evidence type="ECO:0000256" key="2">
    <source>
        <dbReference type="ARBA" id="ARBA00007236"/>
    </source>
</evidence>
<dbReference type="InterPro" id="IPR029034">
    <property type="entry name" value="Cystine-knot_cytokine"/>
</dbReference>
<dbReference type="EMBL" id="VSWD01000008">
    <property type="protein sequence ID" value="KAK3095385.1"/>
    <property type="molecule type" value="Genomic_DNA"/>
</dbReference>
<dbReference type="Pfam" id="PF06083">
    <property type="entry name" value="IL17"/>
    <property type="match status" value="1"/>
</dbReference>
<evidence type="ECO:0000256" key="1">
    <source>
        <dbReference type="ARBA" id="ARBA00004613"/>
    </source>
</evidence>
<comment type="caution">
    <text evidence="5">The sequence shown here is derived from an EMBL/GenBank/DDBJ whole genome shotgun (WGS) entry which is preliminary data.</text>
</comment>
<reference evidence="5" key="1">
    <citation type="submission" date="2019-08" db="EMBL/GenBank/DDBJ databases">
        <title>The improved chromosome-level genome for the pearl oyster Pinctada fucata martensii using PacBio sequencing and Hi-C.</title>
        <authorList>
            <person name="Zheng Z."/>
        </authorList>
    </citation>
    <scope>NUCLEOTIDE SEQUENCE</scope>
    <source>
        <strain evidence="5">ZZ-2019</strain>
        <tissue evidence="5">Adductor muscle</tissue>
    </source>
</reference>
<dbReference type="GO" id="GO:0005125">
    <property type="term" value="F:cytokine activity"/>
    <property type="evidence" value="ECO:0007669"/>
    <property type="project" value="InterPro"/>
</dbReference>
<gene>
    <name evidence="5" type="ORF">FSP39_014084</name>
</gene>
<evidence type="ECO:0000313" key="6">
    <source>
        <dbReference type="Proteomes" id="UP001186944"/>
    </source>
</evidence>